<evidence type="ECO:0000256" key="3">
    <source>
        <dbReference type="SAM" id="MobiDB-lite"/>
    </source>
</evidence>
<dbReference type="Gene3D" id="1.10.530.10">
    <property type="match status" value="1"/>
</dbReference>
<dbReference type="eggNOG" id="COG0739">
    <property type="taxonomic scope" value="Bacteria"/>
</dbReference>
<keyword evidence="9" id="KW-1185">Reference proteome</keyword>
<comment type="similarity">
    <text evidence="1">Belongs to the glycosyl hydrolase 73 family.</text>
</comment>
<dbReference type="AlphaFoldDB" id="R2V737"/>
<gene>
    <name evidence="7" type="ORF">I592_00460</name>
    <name evidence="6" type="ORF">UKC_03502</name>
</gene>
<dbReference type="Proteomes" id="UP000014160">
    <property type="component" value="Unassembled WGS sequence"/>
</dbReference>
<evidence type="ECO:0000313" key="9">
    <source>
        <dbReference type="Proteomes" id="UP000014160"/>
    </source>
</evidence>
<dbReference type="SMART" id="SM00047">
    <property type="entry name" value="LYZ2"/>
    <property type="match status" value="1"/>
</dbReference>
<dbReference type="SUPFAM" id="SSF51261">
    <property type="entry name" value="Duplicated hybrid motif"/>
    <property type="match status" value="1"/>
</dbReference>
<feature type="compositionally biased region" description="Low complexity" evidence="3">
    <location>
        <begin position="101"/>
        <end position="131"/>
    </location>
</feature>
<dbReference type="Pfam" id="PF01832">
    <property type="entry name" value="Glucosaminidase"/>
    <property type="match status" value="1"/>
</dbReference>
<dbReference type="PATRIC" id="fig|1158614.3.peg.3481"/>
<dbReference type="InterPro" id="IPR051056">
    <property type="entry name" value="Glycosyl_Hydrolase_73"/>
</dbReference>
<keyword evidence="4" id="KW-0732">Signal</keyword>
<dbReference type="Proteomes" id="UP000013750">
    <property type="component" value="Unassembled WGS sequence"/>
</dbReference>
<proteinExistence type="inferred from homology"/>
<reference evidence="6 8" key="1">
    <citation type="submission" date="2013-02" db="EMBL/GenBank/DDBJ databases">
        <title>The Genome Sequence of Enterococcus gilvus ATCC BAA-350.</title>
        <authorList>
            <consortium name="The Broad Institute Genome Sequencing Platform"/>
            <consortium name="The Broad Institute Genome Sequencing Center for Infectious Disease"/>
            <person name="Earl A.M."/>
            <person name="Gilmore M.S."/>
            <person name="Lebreton F."/>
            <person name="Walker B."/>
            <person name="Young S.K."/>
            <person name="Zeng Q."/>
            <person name="Gargeya S."/>
            <person name="Fitzgerald M."/>
            <person name="Haas B."/>
            <person name="Abouelleil A."/>
            <person name="Alvarado L."/>
            <person name="Arachchi H.M."/>
            <person name="Berlin A.M."/>
            <person name="Chapman S.B."/>
            <person name="Dewar J."/>
            <person name="Goldberg J."/>
            <person name="Griggs A."/>
            <person name="Gujja S."/>
            <person name="Hansen M."/>
            <person name="Howarth C."/>
            <person name="Imamovic A."/>
            <person name="Larimer J."/>
            <person name="McCowan C."/>
            <person name="Murphy C."/>
            <person name="Neiman D."/>
            <person name="Pearson M."/>
            <person name="Priest M."/>
            <person name="Roberts A."/>
            <person name="Saif S."/>
            <person name="Shea T."/>
            <person name="Sisk P."/>
            <person name="Sykes S."/>
            <person name="Wortman J."/>
            <person name="Nusbaum C."/>
            <person name="Birren B."/>
        </authorList>
    </citation>
    <scope>NUCLEOTIDE SEQUENCE [LARGE SCALE GENOMIC DNA]</scope>
    <source>
        <strain evidence="6 8">ATCC BAA-350</strain>
    </source>
</reference>
<dbReference type="InterPro" id="IPR011055">
    <property type="entry name" value="Dup_hybrid_motif"/>
</dbReference>
<protein>
    <recommendedName>
        <fullName evidence="5">Mannosyl-glycoprotein endo-beta-N-acetylglucosamidase-like domain-containing protein</fullName>
    </recommendedName>
</protein>
<name>R2V737_9ENTE</name>
<evidence type="ECO:0000256" key="2">
    <source>
        <dbReference type="ARBA" id="ARBA00022801"/>
    </source>
</evidence>
<dbReference type="InterPro" id="IPR002901">
    <property type="entry name" value="MGlyc_endo_b_GlcNAc-like_dom"/>
</dbReference>
<evidence type="ECO:0000313" key="6">
    <source>
        <dbReference type="EMBL" id="EOI53550.1"/>
    </source>
</evidence>
<evidence type="ECO:0000313" key="8">
    <source>
        <dbReference type="Proteomes" id="UP000013750"/>
    </source>
</evidence>
<feature type="region of interest" description="Disordered" evidence="3">
    <location>
        <begin position="24"/>
        <end position="182"/>
    </location>
</feature>
<organism evidence="6 8">
    <name type="scientific">Enterococcus gilvus ATCC BAA-350</name>
    <dbReference type="NCBI Taxonomy" id="1158614"/>
    <lineage>
        <taxon>Bacteria</taxon>
        <taxon>Bacillati</taxon>
        <taxon>Bacillota</taxon>
        <taxon>Bacilli</taxon>
        <taxon>Lactobacillales</taxon>
        <taxon>Enterococcaceae</taxon>
        <taxon>Enterococcus</taxon>
    </lineage>
</organism>
<dbReference type="CDD" id="cd12797">
    <property type="entry name" value="M23_peptidase"/>
    <property type="match status" value="1"/>
</dbReference>
<feature type="signal peptide" evidence="4">
    <location>
        <begin position="1"/>
        <end position="27"/>
    </location>
</feature>
<feature type="compositionally biased region" description="Polar residues" evidence="3">
    <location>
        <begin position="153"/>
        <end position="163"/>
    </location>
</feature>
<dbReference type="Gene3D" id="4.10.80.30">
    <property type="entry name" value="DNA polymerase, domain 6"/>
    <property type="match status" value="1"/>
</dbReference>
<dbReference type="Gene3D" id="2.70.70.10">
    <property type="entry name" value="Glucose Permease (Domain IIA)"/>
    <property type="match status" value="1"/>
</dbReference>
<reference evidence="7 9" key="2">
    <citation type="submission" date="2013-03" db="EMBL/GenBank/DDBJ databases">
        <title>The Genome Sequence of Enterococcus gilvus ATCC BAA-350 (PacBio/Illumina hybrid assembly).</title>
        <authorList>
            <consortium name="The Broad Institute Genomics Platform"/>
            <consortium name="The Broad Institute Genome Sequencing Center for Infectious Disease"/>
            <person name="Earl A."/>
            <person name="Russ C."/>
            <person name="Gilmore M."/>
            <person name="Surin D."/>
            <person name="Walker B."/>
            <person name="Young S."/>
            <person name="Zeng Q."/>
            <person name="Gargeya S."/>
            <person name="Fitzgerald M."/>
            <person name="Haas B."/>
            <person name="Abouelleil A."/>
            <person name="Allen A.W."/>
            <person name="Alvarado L."/>
            <person name="Arachchi H.M."/>
            <person name="Berlin A.M."/>
            <person name="Chapman S.B."/>
            <person name="Gainer-Dewar J."/>
            <person name="Goldberg J."/>
            <person name="Griggs A."/>
            <person name="Gujja S."/>
            <person name="Hansen M."/>
            <person name="Howarth C."/>
            <person name="Imamovic A."/>
            <person name="Ireland A."/>
            <person name="Larimer J."/>
            <person name="McCowan C."/>
            <person name="Murphy C."/>
            <person name="Pearson M."/>
            <person name="Poon T.W."/>
            <person name="Priest M."/>
            <person name="Roberts A."/>
            <person name="Saif S."/>
            <person name="Shea T."/>
            <person name="Sisk P."/>
            <person name="Sykes S."/>
            <person name="Wortman J."/>
            <person name="Nusbaum C."/>
            <person name="Birren B."/>
        </authorList>
    </citation>
    <scope>NUCLEOTIDE SEQUENCE [LARGE SCALE GENOMIC DNA]</scope>
    <source>
        <strain evidence="7 9">ATCC BAA-350</strain>
    </source>
</reference>
<dbReference type="PANTHER" id="PTHR33308">
    <property type="entry name" value="PEPTIDOGLYCAN HYDROLASE FLGJ"/>
    <property type="match status" value="1"/>
</dbReference>
<accession>R2V737</accession>
<evidence type="ECO:0000256" key="1">
    <source>
        <dbReference type="ARBA" id="ARBA00010266"/>
    </source>
</evidence>
<evidence type="ECO:0000313" key="7">
    <source>
        <dbReference type="EMBL" id="EOW81175.1"/>
    </source>
</evidence>
<dbReference type="GO" id="GO:0004040">
    <property type="term" value="F:amidase activity"/>
    <property type="evidence" value="ECO:0007669"/>
    <property type="project" value="InterPro"/>
</dbReference>
<evidence type="ECO:0000259" key="5">
    <source>
        <dbReference type="SMART" id="SM00047"/>
    </source>
</evidence>
<dbReference type="OrthoDB" id="2155627at2"/>
<comment type="caution">
    <text evidence="6">The sequence shown here is derived from an EMBL/GenBank/DDBJ whole genome shotgun (WGS) entry which is preliminary data.</text>
</comment>
<sequence length="482" mass="51682">MKKFPKVLLVSLVSLQTLMATPLTILANEQGTKETIKQEKTSRDKGEDEDDSEDKQPTETSSSETSESTTTTESSSTSSTNSGSSTTSETSTVTSDKEVSSSESSQESTTSTSNDHSTSTSQSNNGTTTSSENPKNEPSAPTAIPPQEESETLTESPVDSQATADLERVVPSGSIQKNGSIHFEKNESVESFIRKIGESSRKIGKERDLYASVMIAQAVLESASGQSSLAQAPNYNLFGIKGSHKGKTVALSTQEDAGNGALYSTEAGFRVYENYEESLNDYADLLSEGISGNSNYYEGVWKSKAPTYQEATAYLTGRYATDTQYDQKLNGLIETYKLTEYDKEIQGPPTGAVNASGYAVPVANYSISSPFGIRGGEFHRGLDMAAAQGEPIHASKAGTVVKAEFHPSWGNHVVIQHEDGMTSLYAHQQEYVVHAGDQVKQGQLIGYVGSTGNSSGAHLHLEICRDNSLSQDQLVDPASIIF</sequence>
<feature type="compositionally biased region" description="Basic and acidic residues" evidence="3">
    <location>
        <begin position="31"/>
        <end position="46"/>
    </location>
</feature>
<feature type="chain" id="PRO_5004357755" description="Mannosyl-glycoprotein endo-beta-N-acetylglucosamidase-like domain-containing protein" evidence="4">
    <location>
        <begin position="28"/>
        <end position="482"/>
    </location>
</feature>
<dbReference type="eggNOG" id="COG1705">
    <property type="taxonomic scope" value="Bacteria"/>
</dbReference>
<feature type="compositionally biased region" description="Low complexity" evidence="3">
    <location>
        <begin position="58"/>
        <end position="94"/>
    </location>
</feature>
<feature type="domain" description="Mannosyl-glycoprotein endo-beta-N-acetylglucosamidase-like" evidence="5">
    <location>
        <begin position="182"/>
        <end position="342"/>
    </location>
</feature>
<dbReference type="EMBL" id="ASWH01000001">
    <property type="protein sequence ID" value="EOW81175.1"/>
    <property type="molecule type" value="Genomic_DNA"/>
</dbReference>
<keyword evidence="2" id="KW-0378">Hydrolase</keyword>
<dbReference type="PANTHER" id="PTHR33308:SF9">
    <property type="entry name" value="PEPTIDOGLYCAN HYDROLASE FLGJ"/>
    <property type="match status" value="1"/>
</dbReference>
<dbReference type="EMBL" id="AJDQ01000012">
    <property type="protein sequence ID" value="EOI53550.1"/>
    <property type="molecule type" value="Genomic_DNA"/>
</dbReference>
<dbReference type="RefSeq" id="WP_010781846.1">
    <property type="nucleotide sequence ID" value="NZ_ASWH01000001.1"/>
</dbReference>
<dbReference type="InterPro" id="IPR016047">
    <property type="entry name" value="M23ase_b-sheet_dom"/>
</dbReference>
<dbReference type="HOGENOM" id="CLU_033315_1_0_9"/>
<evidence type="ECO:0000256" key="4">
    <source>
        <dbReference type="SAM" id="SignalP"/>
    </source>
</evidence>
<dbReference type="Pfam" id="PF01551">
    <property type="entry name" value="Peptidase_M23"/>
    <property type="match status" value="1"/>
</dbReference>